<keyword evidence="9" id="KW-1185">Reference proteome</keyword>
<evidence type="ECO:0000256" key="2">
    <source>
        <dbReference type="ARBA" id="ARBA00022475"/>
    </source>
</evidence>
<dbReference type="Gene3D" id="3.90.550.10">
    <property type="entry name" value="Spore Coat Polysaccharide Biosynthesis Protein SpsA, Chain A"/>
    <property type="match status" value="1"/>
</dbReference>
<sequence length="613" mass="70045">MKISIIIPTYNEEDYLPKLLESIKNQEFRDYEVIVADANSKDKTREIAESYGCKVVEGGIPAIGRNRGASVAQGEYLLFLDSDVILTAGYLESALDEFIDNELGIAITQITPLSDSLIDKVSHDFANLFMKSVESIKPHGAGCYGILTMKKLHDEVGGFDEAIDFGEDTDYIEKIAKISSFRVLREPQLLVSIRRLEKEGRKNIAFKYAKSTLYQFSGRKITAEELDYDFDYSSEDNNEDHPDDNVDETPLKVGTSNEKGKSRRKRILYSICGEGMGHAIRSGVVIKHLAKKNDVVIFTSDRAYKYISKKYDNVYEIGGFNTVYEDNEVKNRKTFVKGMKGFPKDLKNSLKIMNNVVKEFKPDVIVSDFEFYANIMSKLVKIPLISLDNISVLTQCVLDVPRKYRNDRIRAEGVAYSFTTKPKRYLITSFFKAPIKNPEKAKMFSPILREEILNLKPELGDHILVYQTSTSNKKLMDLLQNTNESCIVYGFNEDTVDGNLQFRKFNEDQFYRDLASCKAVIANGGFTMITEALYLQKPVLSIPVKKQFEQILNAIYIERLGYGKFCEQLEKEDLEDFLQNLEGYHDKIKSSYKPKGNEEILRELDETIEDYSK</sequence>
<evidence type="ECO:0000313" key="9">
    <source>
        <dbReference type="Proteomes" id="UP000009231"/>
    </source>
</evidence>
<keyword evidence="5" id="KW-0472">Membrane</keyword>
<keyword evidence="3" id="KW-0328">Glycosyltransferase</keyword>
<dbReference type="PANTHER" id="PTHR43646:SF2">
    <property type="entry name" value="GLYCOSYLTRANSFERASE 2-LIKE DOMAIN-CONTAINING PROTEIN"/>
    <property type="match status" value="1"/>
</dbReference>
<dbReference type="SUPFAM" id="SSF53756">
    <property type="entry name" value="UDP-Glycosyltransferase/glycogen phosphorylase"/>
    <property type="match status" value="1"/>
</dbReference>
<dbReference type="Gene3D" id="3.40.50.2000">
    <property type="entry name" value="Glycogen Phosphorylase B"/>
    <property type="match status" value="1"/>
</dbReference>
<dbReference type="Proteomes" id="UP000009231">
    <property type="component" value="Chromosome"/>
</dbReference>
<keyword evidence="2" id="KW-1003">Cell membrane</keyword>
<dbReference type="AlphaFoldDB" id="F6D4H0"/>
<feature type="domain" description="Glycosyltransferase 2-like" evidence="7">
    <location>
        <begin position="4"/>
        <end position="117"/>
    </location>
</feature>
<evidence type="ECO:0000256" key="4">
    <source>
        <dbReference type="ARBA" id="ARBA00022679"/>
    </source>
</evidence>
<dbReference type="Pfam" id="PF13528">
    <property type="entry name" value="Glyco_trans_1_3"/>
    <property type="match status" value="1"/>
</dbReference>
<dbReference type="GeneID" id="10669332"/>
<dbReference type="RefSeq" id="WP_013826332.1">
    <property type="nucleotide sequence ID" value="NC_015574.1"/>
</dbReference>
<evidence type="ECO:0000256" key="6">
    <source>
        <dbReference type="SAM" id="MobiDB-lite"/>
    </source>
</evidence>
<dbReference type="NCBIfam" id="TIGR00661">
    <property type="entry name" value="MJ1255"/>
    <property type="match status" value="1"/>
</dbReference>
<evidence type="ECO:0000256" key="1">
    <source>
        <dbReference type="ARBA" id="ARBA00004236"/>
    </source>
</evidence>
<name>F6D4H0_METPW</name>
<comment type="subcellular location">
    <subcellularLocation>
        <location evidence="1">Cell membrane</location>
    </subcellularLocation>
</comment>
<proteinExistence type="predicted"/>
<dbReference type="InterPro" id="IPR005262">
    <property type="entry name" value="MJ1255-like"/>
</dbReference>
<reference evidence="8 9" key="1">
    <citation type="journal article" date="2014" name="Int. J. Syst. Evol. Microbiol.">
        <title>Methanobacterium paludis sp. nov. and a novel strain of Methanobacterium lacus isolated from northern peatlands.</title>
        <authorList>
            <person name="Cadillo-Quiroz H."/>
            <person name="Brauer S.L."/>
            <person name="Goodson N."/>
            <person name="Yavitt J.B."/>
            <person name="Zinder S.H."/>
        </authorList>
    </citation>
    <scope>NUCLEOTIDE SEQUENCE [LARGE SCALE GENOMIC DNA]</scope>
    <source>
        <strain evidence="9">DSM 25820 / JCM 18151 / SWAN1</strain>
    </source>
</reference>
<dbReference type="eggNOG" id="arCOG01393">
    <property type="taxonomic scope" value="Archaea"/>
</dbReference>
<dbReference type="EMBL" id="CP002772">
    <property type="protein sequence ID" value="AEG18833.1"/>
    <property type="molecule type" value="Genomic_DNA"/>
</dbReference>
<evidence type="ECO:0000313" key="8">
    <source>
        <dbReference type="EMBL" id="AEG18833.1"/>
    </source>
</evidence>
<dbReference type="InterPro" id="IPR001173">
    <property type="entry name" value="Glyco_trans_2-like"/>
</dbReference>
<feature type="region of interest" description="Disordered" evidence="6">
    <location>
        <begin position="232"/>
        <end position="259"/>
    </location>
</feature>
<evidence type="ECO:0000256" key="5">
    <source>
        <dbReference type="ARBA" id="ARBA00023136"/>
    </source>
</evidence>
<evidence type="ECO:0000256" key="3">
    <source>
        <dbReference type="ARBA" id="ARBA00022676"/>
    </source>
</evidence>
<accession>F6D4H0</accession>
<dbReference type="Pfam" id="PF00535">
    <property type="entry name" value="Glycos_transf_2"/>
    <property type="match status" value="1"/>
</dbReference>
<dbReference type="eggNOG" id="arCOG01385">
    <property type="taxonomic scope" value="Archaea"/>
</dbReference>
<protein>
    <recommendedName>
        <fullName evidence="7">Glycosyltransferase 2-like domain-containing protein</fullName>
    </recommendedName>
</protein>
<dbReference type="GO" id="GO:0016757">
    <property type="term" value="F:glycosyltransferase activity"/>
    <property type="evidence" value="ECO:0007669"/>
    <property type="project" value="UniProtKB-KW"/>
</dbReference>
<dbReference type="InterPro" id="IPR029044">
    <property type="entry name" value="Nucleotide-diphossugar_trans"/>
</dbReference>
<dbReference type="SUPFAM" id="SSF53448">
    <property type="entry name" value="Nucleotide-diphospho-sugar transferases"/>
    <property type="match status" value="1"/>
</dbReference>
<organism evidence="8 9">
    <name type="scientific">Methanobacterium paludis (strain DSM 25820 / JCM 18151 / SWAN1)</name>
    <dbReference type="NCBI Taxonomy" id="868131"/>
    <lineage>
        <taxon>Archaea</taxon>
        <taxon>Methanobacteriati</taxon>
        <taxon>Methanobacteriota</taxon>
        <taxon>Methanomada group</taxon>
        <taxon>Methanobacteria</taxon>
        <taxon>Methanobacteriales</taxon>
        <taxon>Methanobacteriaceae</taxon>
        <taxon>Methanobacterium</taxon>
    </lineage>
</organism>
<dbReference type="OrthoDB" id="46222at2157"/>
<dbReference type="HOGENOM" id="CLU_467436_0_0_2"/>
<keyword evidence="4" id="KW-0808">Transferase</keyword>
<dbReference type="STRING" id="868131.MSWAN_1822"/>
<dbReference type="PANTHER" id="PTHR43646">
    <property type="entry name" value="GLYCOSYLTRANSFERASE"/>
    <property type="match status" value="1"/>
</dbReference>
<dbReference type="KEGG" id="mew:MSWAN_1822"/>
<evidence type="ECO:0000259" key="7">
    <source>
        <dbReference type="Pfam" id="PF00535"/>
    </source>
</evidence>
<gene>
    <name evidence="8" type="ordered locus">MSWAN_1822</name>
</gene>
<dbReference type="GO" id="GO:0005886">
    <property type="term" value="C:plasma membrane"/>
    <property type="evidence" value="ECO:0007669"/>
    <property type="project" value="UniProtKB-SubCell"/>
</dbReference>